<dbReference type="EMBL" id="FOXC01000008">
    <property type="protein sequence ID" value="SFP18715.1"/>
    <property type="molecule type" value="Genomic_DNA"/>
</dbReference>
<dbReference type="Pfam" id="PF00756">
    <property type="entry name" value="Esterase"/>
    <property type="match status" value="1"/>
</dbReference>
<dbReference type="Proteomes" id="UP000242243">
    <property type="component" value="Unassembled WGS sequence"/>
</dbReference>
<dbReference type="GO" id="GO:0016747">
    <property type="term" value="F:acyltransferase activity, transferring groups other than amino-acyl groups"/>
    <property type="evidence" value="ECO:0007669"/>
    <property type="project" value="TreeGrafter"/>
</dbReference>
<dbReference type="GO" id="GO:0016787">
    <property type="term" value="F:hydrolase activity"/>
    <property type="evidence" value="ECO:0007669"/>
    <property type="project" value="UniProtKB-KW"/>
</dbReference>
<dbReference type="InterPro" id="IPR050583">
    <property type="entry name" value="Mycobacterial_A85_antigen"/>
</dbReference>
<keyword evidence="2" id="KW-0378">Hydrolase</keyword>
<dbReference type="InterPro" id="IPR029058">
    <property type="entry name" value="AB_hydrolase_fold"/>
</dbReference>
<sequence length="258" mass="29460">MAQMTCHFFSDVLQKHTGMTVIIPEKTRNQYGGINSDQQQNVPVLYLLHGFSDDHTIWSRRTSIERYAETHGIAVVMPDGDHSFYTDMHQGKNYFTFLTEELPKKVAYFFPVSTAPEDTYVAGLSMGGYGALKWALSKPKAIHKVASLSGAVNMARLRKEREGTDMAPLMDQIFADKDIAGTSHDLFYLLRRDMNNKTDMPAIYLACGTEDFLYDDNRRFGDILETYQLASNITFDSGTHEWGYWDRHIKAALDWMLN</sequence>
<dbReference type="EMBL" id="BJWI01000006">
    <property type="protein sequence ID" value="GEM01160.1"/>
    <property type="molecule type" value="Genomic_DNA"/>
</dbReference>
<dbReference type="PANTHER" id="PTHR48098">
    <property type="entry name" value="ENTEROCHELIN ESTERASE-RELATED"/>
    <property type="match status" value="1"/>
</dbReference>
<name>A0A1I5NA12_9BACI</name>
<evidence type="ECO:0000313" key="2">
    <source>
        <dbReference type="EMBL" id="SFP18715.1"/>
    </source>
</evidence>
<organism evidence="2 3">
    <name type="scientific">Halolactibacillus halophilus</name>
    <dbReference type="NCBI Taxonomy" id="306540"/>
    <lineage>
        <taxon>Bacteria</taxon>
        <taxon>Bacillati</taxon>
        <taxon>Bacillota</taxon>
        <taxon>Bacilli</taxon>
        <taxon>Bacillales</taxon>
        <taxon>Bacillaceae</taxon>
        <taxon>Halolactibacillus</taxon>
    </lineage>
</organism>
<protein>
    <submittedName>
        <fullName evidence="2">S-formylglutathione hydrolase FrmB</fullName>
    </submittedName>
    <submittedName>
        <fullName evidence="1">Tributyrin esterase</fullName>
    </submittedName>
</protein>
<gene>
    <name evidence="1" type="ORF">HHA03_06920</name>
    <name evidence="2" type="ORF">SAMN05421839_10860</name>
</gene>
<dbReference type="AlphaFoldDB" id="A0A1I5NA12"/>
<evidence type="ECO:0000313" key="3">
    <source>
        <dbReference type="Proteomes" id="UP000242243"/>
    </source>
</evidence>
<dbReference type="Proteomes" id="UP000321547">
    <property type="component" value="Unassembled WGS sequence"/>
</dbReference>
<reference evidence="2 3" key="1">
    <citation type="submission" date="2016-10" db="EMBL/GenBank/DDBJ databases">
        <authorList>
            <person name="de Groot N.N."/>
        </authorList>
    </citation>
    <scope>NUCLEOTIDE SEQUENCE [LARGE SCALE GENOMIC DNA]</scope>
    <source>
        <strain evidence="2 3">DSM 17073</strain>
    </source>
</reference>
<dbReference type="STRING" id="306540.SAMN05421839_10860"/>
<proteinExistence type="predicted"/>
<dbReference type="RefSeq" id="WP_089830896.1">
    <property type="nucleotide sequence ID" value="NZ_BJWI01000006.1"/>
</dbReference>
<accession>A0A1I5NA12</accession>
<evidence type="ECO:0000313" key="1">
    <source>
        <dbReference type="EMBL" id="GEM01160.1"/>
    </source>
</evidence>
<keyword evidence="4" id="KW-1185">Reference proteome</keyword>
<reference evidence="1 4" key="2">
    <citation type="submission" date="2019-07" db="EMBL/GenBank/DDBJ databases">
        <title>Whole genome shotgun sequence of Halolactibacillus halophilus NBRC 100868.</title>
        <authorList>
            <person name="Hosoyama A."/>
            <person name="Uohara A."/>
            <person name="Ohji S."/>
            <person name="Ichikawa N."/>
        </authorList>
    </citation>
    <scope>NUCLEOTIDE SEQUENCE [LARGE SCALE GENOMIC DNA]</scope>
    <source>
        <strain evidence="1 4">NBRC 100868</strain>
    </source>
</reference>
<dbReference type="InterPro" id="IPR000801">
    <property type="entry name" value="Esterase-like"/>
</dbReference>
<dbReference type="SUPFAM" id="SSF53474">
    <property type="entry name" value="alpha/beta-Hydrolases"/>
    <property type="match status" value="1"/>
</dbReference>
<evidence type="ECO:0000313" key="4">
    <source>
        <dbReference type="Proteomes" id="UP000321547"/>
    </source>
</evidence>
<dbReference type="OrthoDB" id="9803578at2"/>
<dbReference type="PANTHER" id="PTHR48098:SF1">
    <property type="entry name" value="DIACYLGLYCEROL ACYLTRANSFERASE_MYCOLYLTRANSFERASE AG85A"/>
    <property type="match status" value="1"/>
</dbReference>
<dbReference type="Gene3D" id="3.40.50.1820">
    <property type="entry name" value="alpha/beta hydrolase"/>
    <property type="match status" value="1"/>
</dbReference>